<evidence type="ECO:0000313" key="3">
    <source>
        <dbReference type="Proteomes" id="UP000077202"/>
    </source>
</evidence>
<sequence>MHTLLIPAIDAADCTRIPRVDSVPYSQSSTVVRWARNEGGGPELDGHRTGARRRCMVGRAAHGRIVAMNHGTTGEAQRRRDETRGEADARRDERGWRVIGSEGWALVAPLSPLRVEQGLEPKHSSSSDQSPHPGGVEENLALDPPLLLPTGILGTLYPSLQSGN</sequence>
<feature type="region of interest" description="Disordered" evidence="1">
    <location>
        <begin position="66"/>
        <end position="91"/>
    </location>
</feature>
<reference evidence="2" key="1">
    <citation type="submission" date="2016-03" db="EMBL/GenBank/DDBJ databases">
        <title>Mechanisms controlling the formation of the plant cell surface in tip-growing cells are functionally conserved among land plants.</title>
        <authorList>
            <person name="Honkanen S."/>
            <person name="Jones V.A."/>
            <person name="Morieri G."/>
            <person name="Champion C."/>
            <person name="Hetherington A.J."/>
            <person name="Kelly S."/>
            <person name="Saint-Marcoux D."/>
            <person name="Proust H."/>
            <person name="Prescott H."/>
            <person name="Dolan L."/>
        </authorList>
    </citation>
    <scope>NUCLEOTIDE SEQUENCE [LARGE SCALE GENOMIC DNA]</scope>
    <source>
        <tissue evidence="2">Whole gametophyte</tissue>
    </source>
</reference>
<feature type="region of interest" description="Disordered" evidence="1">
    <location>
        <begin position="118"/>
        <end position="143"/>
    </location>
</feature>
<protein>
    <submittedName>
        <fullName evidence="2">Uncharacterized protein</fullName>
    </submittedName>
</protein>
<dbReference type="Proteomes" id="UP000077202">
    <property type="component" value="Unassembled WGS sequence"/>
</dbReference>
<feature type="compositionally biased region" description="Basic and acidic residues" evidence="1">
    <location>
        <begin position="76"/>
        <end position="91"/>
    </location>
</feature>
<comment type="caution">
    <text evidence="2">The sequence shown here is derived from an EMBL/GenBank/DDBJ whole genome shotgun (WGS) entry which is preliminary data.</text>
</comment>
<gene>
    <name evidence="2" type="ORF">AXG93_4776s1290</name>
</gene>
<evidence type="ECO:0000313" key="2">
    <source>
        <dbReference type="EMBL" id="OAE23744.1"/>
    </source>
</evidence>
<accession>A0A176VSA4</accession>
<proteinExistence type="predicted"/>
<dbReference type="AlphaFoldDB" id="A0A176VSA4"/>
<dbReference type="EMBL" id="LVLJ01002789">
    <property type="protein sequence ID" value="OAE23744.1"/>
    <property type="molecule type" value="Genomic_DNA"/>
</dbReference>
<name>A0A176VSA4_MARPO</name>
<evidence type="ECO:0000256" key="1">
    <source>
        <dbReference type="SAM" id="MobiDB-lite"/>
    </source>
</evidence>
<organism evidence="2 3">
    <name type="scientific">Marchantia polymorpha subsp. ruderalis</name>
    <dbReference type="NCBI Taxonomy" id="1480154"/>
    <lineage>
        <taxon>Eukaryota</taxon>
        <taxon>Viridiplantae</taxon>
        <taxon>Streptophyta</taxon>
        <taxon>Embryophyta</taxon>
        <taxon>Marchantiophyta</taxon>
        <taxon>Marchantiopsida</taxon>
        <taxon>Marchantiidae</taxon>
        <taxon>Marchantiales</taxon>
        <taxon>Marchantiaceae</taxon>
        <taxon>Marchantia</taxon>
    </lineage>
</organism>
<keyword evidence="3" id="KW-1185">Reference proteome</keyword>